<protein>
    <recommendedName>
        <fullName evidence="2">Lipid/polyisoprenoid-binding YceI-like domain-containing protein</fullName>
    </recommendedName>
</protein>
<accession>A0AAE0RZ44</accession>
<organism evidence="3 4">
    <name type="scientific">Potamilus streckersoni</name>
    <dbReference type="NCBI Taxonomy" id="2493646"/>
    <lineage>
        <taxon>Eukaryota</taxon>
        <taxon>Metazoa</taxon>
        <taxon>Spiralia</taxon>
        <taxon>Lophotrochozoa</taxon>
        <taxon>Mollusca</taxon>
        <taxon>Bivalvia</taxon>
        <taxon>Autobranchia</taxon>
        <taxon>Heteroconchia</taxon>
        <taxon>Palaeoheterodonta</taxon>
        <taxon>Unionida</taxon>
        <taxon>Unionoidea</taxon>
        <taxon>Unionidae</taxon>
        <taxon>Ambleminae</taxon>
        <taxon>Lampsilini</taxon>
        <taxon>Potamilus</taxon>
    </lineage>
</organism>
<reference evidence="3" key="1">
    <citation type="journal article" date="2021" name="Genome Biol. Evol.">
        <title>A High-Quality Reference Genome for a Parasitic Bivalve with Doubly Uniparental Inheritance (Bivalvia: Unionida).</title>
        <authorList>
            <person name="Smith C.H."/>
        </authorList>
    </citation>
    <scope>NUCLEOTIDE SEQUENCE</scope>
    <source>
        <strain evidence="3">CHS0354</strain>
    </source>
</reference>
<feature type="domain" description="Lipid/polyisoprenoid-binding YceI-like" evidence="2">
    <location>
        <begin position="169"/>
        <end position="337"/>
    </location>
</feature>
<reference evidence="3" key="2">
    <citation type="journal article" date="2021" name="Genome Biol. Evol.">
        <title>Developing a high-quality reference genome for a parasitic bivalve with doubly uniparental inheritance (Bivalvia: Unionida).</title>
        <authorList>
            <person name="Smith C.H."/>
        </authorList>
    </citation>
    <scope>NUCLEOTIDE SEQUENCE</scope>
    <source>
        <strain evidence="3">CHS0354</strain>
        <tissue evidence="3">Mantle</tissue>
    </source>
</reference>
<evidence type="ECO:0000259" key="2">
    <source>
        <dbReference type="SMART" id="SM00867"/>
    </source>
</evidence>
<feature type="chain" id="PRO_5042064177" description="Lipid/polyisoprenoid-binding YceI-like domain-containing protein" evidence="1">
    <location>
        <begin position="23"/>
        <end position="340"/>
    </location>
</feature>
<evidence type="ECO:0000256" key="1">
    <source>
        <dbReference type="SAM" id="SignalP"/>
    </source>
</evidence>
<feature type="signal peptide" evidence="1">
    <location>
        <begin position="1"/>
        <end position="22"/>
    </location>
</feature>
<name>A0AAE0RZ44_9BIVA</name>
<dbReference type="Pfam" id="PF04264">
    <property type="entry name" value="YceI"/>
    <property type="match status" value="1"/>
</dbReference>
<dbReference type="InterPro" id="IPR007372">
    <property type="entry name" value="Lipid/polyisoprenoid-bd_YceI"/>
</dbReference>
<dbReference type="EMBL" id="JAEAOA010001427">
    <property type="protein sequence ID" value="KAK3582266.1"/>
    <property type="molecule type" value="Genomic_DNA"/>
</dbReference>
<dbReference type="PANTHER" id="PTHR34406">
    <property type="entry name" value="PROTEIN YCEI"/>
    <property type="match status" value="1"/>
</dbReference>
<evidence type="ECO:0000313" key="4">
    <source>
        <dbReference type="Proteomes" id="UP001195483"/>
    </source>
</evidence>
<gene>
    <name evidence="3" type="ORF">CHS0354_023805</name>
</gene>
<dbReference type="AlphaFoldDB" id="A0AAE0RZ44"/>
<evidence type="ECO:0000313" key="3">
    <source>
        <dbReference type="EMBL" id="KAK3582266.1"/>
    </source>
</evidence>
<dbReference type="SMART" id="SM00867">
    <property type="entry name" value="YceI"/>
    <property type="match status" value="1"/>
</dbReference>
<dbReference type="PANTHER" id="PTHR34406:SF1">
    <property type="entry name" value="PROTEIN YCEI"/>
    <property type="match status" value="1"/>
</dbReference>
<comment type="caution">
    <text evidence="3">The sequence shown here is derived from an EMBL/GenBank/DDBJ whole genome shotgun (WGS) entry which is preliminary data.</text>
</comment>
<keyword evidence="1" id="KW-0732">Signal</keyword>
<proteinExistence type="predicted"/>
<sequence>MILGRVLISVLLLCYGAGGGYSKTPSPVSKFPDLNHLVIMIKGGGLVPFRYSTNPIQWVGYLQGSYAVTSIFAVEADLGIGSKNYRVSGSVRTDSIDALKDERMIYAGIAFRWKAIRLNDNVKGVFLIGGHYLREDAGFDLGFQLESRTGKIVSAFIFVAFIATDLKAQWKVDAIHSTVNFSVSHMVVSDAVGRFTAFSGTVSSIKEDFTDAKILFEIEASSVDTDNLKRDEHLKAKDFFDVGTYPKIKFESTEFKKITDKKYKLTGKLNFHGVEKVVIWDVDFKGIVKGQQAKIAGFKCVTTINRQDFGVSWSKTMDAGGLVLGNDVTLTVYVELNQIN</sequence>
<reference evidence="3" key="3">
    <citation type="submission" date="2023-05" db="EMBL/GenBank/DDBJ databases">
        <authorList>
            <person name="Smith C.H."/>
        </authorList>
    </citation>
    <scope>NUCLEOTIDE SEQUENCE</scope>
    <source>
        <strain evidence="3">CHS0354</strain>
        <tissue evidence="3">Mantle</tissue>
    </source>
</reference>
<dbReference type="InterPro" id="IPR036761">
    <property type="entry name" value="TTHA0802/YceI-like_sf"/>
</dbReference>
<dbReference type="Gene3D" id="2.40.128.110">
    <property type="entry name" value="Lipid/polyisoprenoid-binding, YceI-like"/>
    <property type="match status" value="1"/>
</dbReference>
<dbReference type="SUPFAM" id="SSF101874">
    <property type="entry name" value="YceI-like"/>
    <property type="match status" value="1"/>
</dbReference>
<dbReference type="Proteomes" id="UP001195483">
    <property type="component" value="Unassembled WGS sequence"/>
</dbReference>
<keyword evidence="4" id="KW-1185">Reference proteome</keyword>